<organism evidence="4 5">
    <name type="scientific">Dioscorea zingiberensis</name>
    <dbReference type="NCBI Taxonomy" id="325984"/>
    <lineage>
        <taxon>Eukaryota</taxon>
        <taxon>Viridiplantae</taxon>
        <taxon>Streptophyta</taxon>
        <taxon>Embryophyta</taxon>
        <taxon>Tracheophyta</taxon>
        <taxon>Spermatophyta</taxon>
        <taxon>Magnoliopsida</taxon>
        <taxon>Liliopsida</taxon>
        <taxon>Dioscoreales</taxon>
        <taxon>Dioscoreaceae</taxon>
        <taxon>Dioscorea</taxon>
    </lineage>
</organism>
<evidence type="ECO:0000256" key="1">
    <source>
        <dbReference type="ARBA" id="ARBA00022737"/>
    </source>
</evidence>
<dbReference type="Gene3D" id="1.10.150.50">
    <property type="entry name" value="Transcription Factor, Ets-1"/>
    <property type="match status" value="1"/>
</dbReference>
<dbReference type="SMART" id="SM00454">
    <property type="entry name" value="SAM"/>
    <property type="match status" value="1"/>
</dbReference>
<protein>
    <recommendedName>
        <fullName evidence="3">SAM domain-containing protein</fullName>
    </recommendedName>
</protein>
<dbReference type="Pfam" id="PF00536">
    <property type="entry name" value="SAM_1"/>
    <property type="match status" value="1"/>
</dbReference>
<dbReference type="InterPro" id="IPR001660">
    <property type="entry name" value="SAM"/>
</dbReference>
<evidence type="ECO:0000256" key="2">
    <source>
        <dbReference type="SAM" id="MobiDB-lite"/>
    </source>
</evidence>
<dbReference type="CDD" id="cd09487">
    <property type="entry name" value="SAM_superfamily"/>
    <property type="match status" value="1"/>
</dbReference>
<dbReference type="AlphaFoldDB" id="A0A9D5HEN9"/>
<sequence>MAEPLPPDAPTNGPSSIAPSSAAADPLPPGPTSKRQRRPSVRLGEIGEPPAAIPHEPLPRRPKHWPLPSKPSSKTRPATIPFDDLDDDHNPPETLTLAFKKGLRDGKARRGPPALLRRARSNWISRPDDVVDTGDLKSSGGEDVGDDGFRDDSENRDVAAADGDEPSETDGADWNENRNGLCRSNEDGGVRSWLERLGLGRYAPVFEIHEVDDEVLPLLTLEDLKDMGINAVGSRRKMHCAIQKLGKASHKVKLNTWGFGVLKLLEITHKFLFFSN</sequence>
<name>A0A9D5HEN9_9LILI</name>
<dbReference type="EMBL" id="JAGGNH010000005">
    <property type="protein sequence ID" value="KAJ0973545.1"/>
    <property type="molecule type" value="Genomic_DNA"/>
</dbReference>
<gene>
    <name evidence="4" type="ORF">J5N97_021504</name>
</gene>
<feature type="region of interest" description="Disordered" evidence="2">
    <location>
        <begin position="1"/>
        <end position="179"/>
    </location>
</feature>
<dbReference type="InterPro" id="IPR013761">
    <property type="entry name" value="SAM/pointed_sf"/>
</dbReference>
<feature type="compositionally biased region" description="Basic and acidic residues" evidence="2">
    <location>
        <begin position="147"/>
        <end position="159"/>
    </location>
</feature>
<reference evidence="4" key="2">
    <citation type="journal article" date="2022" name="Hortic Res">
        <title>The genome of Dioscorea zingiberensis sheds light on the biosynthesis, origin and evolution of the medicinally important diosgenin saponins.</title>
        <authorList>
            <person name="Li Y."/>
            <person name="Tan C."/>
            <person name="Li Z."/>
            <person name="Guo J."/>
            <person name="Li S."/>
            <person name="Chen X."/>
            <person name="Wang C."/>
            <person name="Dai X."/>
            <person name="Yang H."/>
            <person name="Song W."/>
            <person name="Hou L."/>
            <person name="Xu J."/>
            <person name="Tong Z."/>
            <person name="Xu A."/>
            <person name="Yuan X."/>
            <person name="Wang W."/>
            <person name="Yang Q."/>
            <person name="Chen L."/>
            <person name="Sun Z."/>
            <person name="Wang K."/>
            <person name="Pan B."/>
            <person name="Chen J."/>
            <person name="Bao Y."/>
            <person name="Liu F."/>
            <person name="Qi X."/>
            <person name="Gang D.R."/>
            <person name="Wen J."/>
            <person name="Li J."/>
        </authorList>
    </citation>
    <scope>NUCLEOTIDE SEQUENCE</scope>
    <source>
        <strain evidence="4">Dzin_1.0</strain>
    </source>
</reference>
<dbReference type="PANTHER" id="PTHR10627">
    <property type="entry name" value="SCP160"/>
    <property type="match status" value="1"/>
</dbReference>
<proteinExistence type="predicted"/>
<keyword evidence="1" id="KW-0677">Repeat</keyword>
<evidence type="ECO:0000313" key="5">
    <source>
        <dbReference type="Proteomes" id="UP001085076"/>
    </source>
</evidence>
<accession>A0A9D5HEN9</accession>
<evidence type="ECO:0000313" key="4">
    <source>
        <dbReference type="EMBL" id="KAJ0973545.1"/>
    </source>
</evidence>
<reference evidence="4" key="1">
    <citation type="submission" date="2021-03" db="EMBL/GenBank/DDBJ databases">
        <authorList>
            <person name="Li Z."/>
            <person name="Yang C."/>
        </authorList>
    </citation>
    <scope>NUCLEOTIDE SEQUENCE</scope>
    <source>
        <strain evidence="4">Dzin_1.0</strain>
        <tissue evidence="4">Leaf</tissue>
    </source>
</reference>
<dbReference type="Proteomes" id="UP001085076">
    <property type="component" value="Miscellaneous, Linkage group lg05"/>
</dbReference>
<dbReference type="SUPFAM" id="SSF47769">
    <property type="entry name" value="SAM/Pointed domain"/>
    <property type="match status" value="1"/>
</dbReference>
<evidence type="ECO:0000259" key="3">
    <source>
        <dbReference type="PROSITE" id="PS50105"/>
    </source>
</evidence>
<keyword evidence="5" id="KW-1185">Reference proteome</keyword>
<dbReference type="PROSITE" id="PS50105">
    <property type="entry name" value="SAM_DOMAIN"/>
    <property type="match status" value="1"/>
</dbReference>
<dbReference type="OrthoDB" id="539213at2759"/>
<feature type="domain" description="SAM" evidence="3">
    <location>
        <begin position="190"/>
        <end position="248"/>
    </location>
</feature>
<dbReference type="PANTHER" id="PTHR10627:SF69">
    <property type="entry name" value="PROTEIN BICAUDAL C"/>
    <property type="match status" value="1"/>
</dbReference>
<comment type="caution">
    <text evidence="4">The sequence shown here is derived from an EMBL/GenBank/DDBJ whole genome shotgun (WGS) entry which is preliminary data.</text>
</comment>
<feature type="compositionally biased region" description="Acidic residues" evidence="2">
    <location>
        <begin position="162"/>
        <end position="173"/>
    </location>
</feature>
<feature type="compositionally biased region" description="Low complexity" evidence="2">
    <location>
        <begin position="14"/>
        <end position="25"/>
    </location>
</feature>